<dbReference type="Proteomes" id="UP000824890">
    <property type="component" value="Unassembled WGS sequence"/>
</dbReference>
<evidence type="ECO:0000256" key="1">
    <source>
        <dbReference type="SAM" id="MobiDB-lite"/>
    </source>
</evidence>
<comment type="caution">
    <text evidence="2">The sequence shown here is derived from an EMBL/GenBank/DDBJ whole genome shotgun (WGS) entry which is preliminary data.</text>
</comment>
<organism evidence="2 3">
    <name type="scientific">Brassica napus</name>
    <name type="common">Rape</name>
    <dbReference type="NCBI Taxonomy" id="3708"/>
    <lineage>
        <taxon>Eukaryota</taxon>
        <taxon>Viridiplantae</taxon>
        <taxon>Streptophyta</taxon>
        <taxon>Embryophyta</taxon>
        <taxon>Tracheophyta</taxon>
        <taxon>Spermatophyta</taxon>
        <taxon>Magnoliopsida</taxon>
        <taxon>eudicotyledons</taxon>
        <taxon>Gunneridae</taxon>
        <taxon>Pentapetalae</taxon>
        <taxon>rosids</taxon>
        <taxon>malvids</taxon>
        <taxon>Brassicales</taxon>
        <taxon>Brassicaceae</taxon>
        <taxon>Brassiceae</taxon>
        <taxon>Brassica</taxon>
    </lineage>
</organism>
<dbReference type="PANTHER" id="PTHR33144">
    <property type="entry name" value="OS10G0409366 PROTEIN-RELATED"/>
    <property type="match status" value="1"/>
</dbReference>
<name>A0ABQ8AWS5_BRANA</name>
<sequence>MDFMDSEKQPPDDSPHLETSFNAPPPLAPECKSFKWKIQVIDSEGSVEGKMVTSKDVWKLQSSKVIVHFDENSGQPIGDSGGLLGSWLGQLSNDVNLLPINYSNWRMVNIHTKRKAWDVIQSKFWFDDPTMRKGYVMSALGSRCKDVKLRLWKEHKRNDQLQTLQNRPNNVPEEQWEHFVHMRFTEKWKEALTTLLNQNSHGTSNVAATLDDEFAQVFGPERPGRVRCVGRGPTPSKLVRRCTATRQEVDNSEMVVALQTQVKELSNQVKGMSTFIQQIIGTSTGEHARAWAASFAVAFANIPNPPFANIPTPSNPNQEMQ</sequence>
<feature type="compositionally biased region" description="Basic and acidic residues" evidence="1">
    <location>
        <begin position="1"/>
        <end position="16"/>
    </location>
</feature>
<feature type="region of interest" description="Disordered" evidence="1">
    <location>
        <begin position="1"/>
        <end position="26"/>
    </location>
</feature>
<keyword evidence="3" id="KW-1185">Reference proteome</keyword>
<dbReference type="PANTHER" id="PTHR33144:SF48">
    <property type="entry name" value="PLANT TRANSPOSASE (PTTA_EN_SPM FAMILY)"/>
    <property type="match status" value="1"/>
</dbReference>
<proteinExistence type="predicted"/>
<evidence type="ECO:0000313" key="2">
    <source>
        <dbReference type="EMBL" id="KAH0896972.1"/>
    </source>
</evidence>
<evidence type="ECO:0000313" key="3">
    <source>
        <dbReference type="Proteomes" id="UP000824890"/>
    </source>
</evidence>
<reference evidence="2 3" key="1">
    <citation type="submission" date="2021-05" db="EMBL/GenBank/DDBJ databases">
        <title>Genome Assembly of Synthetic Allotetraploid Brassica napus Reveals Homoeologous Exchanges between Subgenomes.</title>
        <authorList>
            <person name="Davis J.T."/>
        </authorList>
    </citation>
    <scope>NUCLEOTIDE SEQUENCE [LARGE SCALE GENOMIC DNA]</scope>
    <source>
        <strain evidence="3">cv. Da-Ae</strain>
        <tissue evidence="2">Seedling</tissue>
    </source>
</reference>
<gene>
    <name evidence="2" type="ORF">HID58_046540</name>
</gene>
<dbReference type="EMBL" id="JAGKQM010000012">
    <property type="protein sequence ID" value="KAH0896972.1"/>
    <property type="molecule type" value="Genomic_DNA"/>
</dbReference>
<protein>
    <submittedName>
        <fullName evidence="2">Uncharacterized protein</fullName>
    </submittedName>
</protein>
<accession>A0ABQ8AWS5</accession>